<dbReference type="PANTHER" id="PTHR44743:SF11">
    <property type="entry name" value="PUTATIVE, EXPRESSED-RELATED"/>
    <property type="match status" value="1"/>
</dbReference>
<comment type="caution">
    <text evidence="2">The sequence shown here is derived from an EMBL/GenBank/DDBJ whole genome shotgun (WGS) entry which is preliminary data.</text>
</comment>
<dbReference type="SUPFAM" id="SSF46565">
    <property type="entry name" value="Chaperone J-domain"/>
    <property type="match status" value="1"/>
</dbReference>
<dbReference type="PROSITE" id="PS00636">
    <property type="entry name" value="DNAJ_1"/>
    <property type="match status" value="1"/>
</dbReference>
<dbReference type="InterPro" id="IPR036869">
    <property type="entry name" value="J_dom_sf"/>
</dbReference>
<dbReference type="PRINTS" id="PR00625">
    <property type="entry name" value="JDOMAIN"/>
</dbReference>
<dbReference type="PANTHER" id="PTHR44743">
    <property type="entry name" value="PUTATIVE, EXPRESSED-RELATED"/>
    <property type="match status" value="1"/>
</dbReference>
<keyword evidence="3" id="KW-1185">Reference proteome</keyword>
<dbReference type="CDD" id="cd06257">
    <property type="entry name" value="DnaJ"/>
    <property type="match status" value="1"/>
</dbReference>
<dbReference type="PROSITE" id="PS50076">
    <property type="entry name" value="DNAJ_2"/>
    <property type="match status" value="1"/>
</dbReference>
<dbReference type="Proteomes" id="UP001237642">
    <property type="component" value="Unassembled WGS sequence"/>
</dbReference>
<dbReference type="InterPro" id="IPR001623">
    <property type="entry name" value="DnaJ_domain"/>
</dbReference>
<dbReference type="InterPro" id="IPR018253">
    <property type="entry name" value="DnaJ_domain_CS"/>
</dbReference>
<reference evidence="2" key="1">
    <citation type="submission" date="2023-02" db="EMBL/GenBank/DDBJ databases">
        <title>Genome of toxic invasive species Heracleum sosnowskyi carries increased number of genes despite the absence of recent whole-genome duplications.</title>
        <authorList>
            <person name="Schelkunov M."/>
            <person name="Shtratnikova V."/>
            <person name="Makarenko M."/>
            <person name="Klepikova A."/>
            <person name="Omelchenko D."/>
            <person name="Novikova G."/>
            <person name="Obukhova E."/>
            <person name="Bogdanov V."/>
            <person name="Penin A."/>
            <person name="Logacheva M."/>
        </authorList>
    </citation>
    <scope>NUCLEOTIDE SEQUENCE</scope>
    <source>
        <strain evidence="2">Hsosn_3</strain>
        <tissue evidence="2">Leaf</tissue>
    </source>
</reference>
<organism evidence="2 3">
    <name type="scientific">Heracleum sosnowskyi</name>
    <dbReference type="NCBI Taxonomy" id="360622"/>
    <lineage>
        <taxon>Eukaryota</taxon>
        <taxon>Viridiplantae</taxon>
        <taxon>Streptophyta</taxon>
        <taxon>Embryophyta</taxon>
        <taxon>Tracheophyta</taxon>
        <taxon>Spermatophyta</taxon>
        <taxon>Magnoliopsida</taxon>
        <taxon>eudicotyledons</taxon>
        <taxon>Gunneridae</taxon>
        <taxon>Pentapetalae</taxon>
        <taxon>asterids</taxon>
        <taxon>campanulids</taxon>
        <taxon>Apiales</taxon>
        <taxon>Apiaceae</taxon>
        <taxon>Apioideae</taxon>
        <taxon>apioid superclade</taxon>
        <taxon>Tordylieae</taxon>
        <taxon>Tordyliinae</taxon>
        <taxon>Heracleum</taxon>
    </lineage>
</organism>
<reference evidence="2" key="2">
    <citation type="submission" date="2023-05" db="EMBL/GenBank/DDBJ databases">
        <authorList>
            <person name="Schelkunov M.I."/>
        </authorList>
    </citation>
    <scope>NUCLEOTIDE SEQUENCE</scope>
    <source>
        <strain evidence="2">Hsosn_3</strain>
        <tissue evidence="2">Leaf</tissue>
    </source>
</reference>
<sequence length="146" mass="16505">MDGGGGSGEASYYAVLGIRRDASFSDVRAAYRKLAMKWHPDRCEKNQLSVDEAKQRFQKIQEAYSVLSDQAKRSMYNAGLLNLYDDEDDEGMKEFMRELFTMGGNNEESLEDLQKTFAEIFGEDLAKMAGQGNRNSNEFQASGRCR</sequence>
<dbReference type="AlphaFoldDB" id="A0AAD8NAT0"/>
<accession>A0AAD8NAT0</accession>
<dbReference type="EMBL" id="JAUIZM010000001">
    <property type="protein sequence ID" value="KAK1401761.1"/>
    <property type="molecule type" value="Genomic_DNA"/>
</dbReference>
<name>A0AAD8NAT0_9APIA</name>
<evidence type="ECO:0000313" key="3">
    <source>
        <dbReference type="Proteomes" id="UP001237642"/>
    </source>
</evidence>
<dbReference type="Pfam" id="PF00226">
    <property type="entry name" value="DnaJ"/>
    <property type="match status" value="1"/>
</dbReference>
<dbReference type="SMART" id="SM00271">
    <property type="entry name" value="DnaJ"/>
    <property type="match status" value="1"/>
</dbReference>
<feature type="domain" description="J" evidence="1">
    <location>
        <begin position="11"/>
        <end position="80"/>
    </location>
</feature>
<evidence type="ECO:0000313" key="2">
    <source>
        <dbReference type="EMBL" id="KAK1401761.1"/>
    </source>
</evidence>
<evidence type="ECO:0000259" key="1">
    <source>
        <dbReference type="PROSITE" id="PS50076"/>
    </source>
</evidence>
<dbReference type="Gene3D" id="1.10.287.110">
    <property type="entry name" value="DnaJ domain"/>
    <property type="match status" value="1"/>
</dbReference>
<gene>
    <name evidence="2" type="ORF">POM88_001366</name>
</gene>
<protein>
    <submittedName>
        <fullName evidence="2">DnaJ-like protein subfamily B member 6</fullName>
    </submittedName>
</protein>
<proteinExistence type="predicted"/>